<evidence type="ECO:0000256" key="5">
    <source>
        <dbReference type="ARBA" id="ARBA00022989"/>
    </source>
</evidence>
<sequence>MTLLFNQLRIKDAIMKLANQNNSDLLYDRAITWLVEKGPNILIGIAALSIGLWLINIFSRWIKKRFYNKDVDPSLKPFFISLSVTALRVLLVFTVMQFIGIQMTVFAALIGALGVAAGLALSGTLQNFASGVLILMLKPFRVGDNIIAQGQEGTVTGIAIFYTTVTTFDNRAVVIPNGKLSNEVIINISTKGSRRLDIEVKFNYGIDYDLLFKLATQTINDSSDLLKDPSHRIGVSLLEETGYKVMISVWLKSHGFNDAKLLFQEKLMEAFKNGGIPLPGVTPK</sequence>
<dbReference type="InterPro" id="IPR010920">
    <property type="entry name" value="LSM_dom_sf"/>
</dbReference>
<comment type="similarity">
    <text evidence="2">Belongs to the MscS (TC 1.A.23) family.</text>
</comment>
<dbReference type="InterPro" id="IPR006685">
    <property type="entry name" value="MscS_channel_2nd"/>
</dbReference>
<dbReference type="EMBL" id="QLLR01000011">
    <property type="protein sequence ID" value="RAJ30234.1"/>
    <property type="molecule type" value="Genomic_DNA"/>
</dbReference>
<dbReference type="STRING" id="188932.AY601_1416"/>
<evidence type="ECO:0000313" key="9">
    <source>
        <dbReference type="EMBL" id="RAJ30234.1"/>
    </source>
</evidence>
<feature type="domain" description="Mechanosensitive ion channel MscS" evidence="8">
    <location>
        <begin position="124"/>
        <end position="189"/>
    </location>
</feature>
<dbReference type="PROSITE" id="PS01246">
    <property type="entry name" value="UPF0003"/>
    <property type="match status" value="1"/>
</dbReference>
<evidence type="ECO:0000256" key="7">
    <source>
        <dbReference type="SAM" id="Phobius"/>
    </source>
</evidence>
<dbReference type="PANTHER" id="PTHR30221">
    <property type="entry name" value="SMALL-CONDUCTANCE MECHANOSENSITIVE CHANNEL"/>
    <property type="match status" value="1"/>
</dbReference>
<dbReference type="AlphaFoldDB" id="A0A327SR84"/>
<evidence type="ECO:0000259" key="8">
    <source>
        <dbReference type="Pfam" id="PF00924"/>
    </source>
</evidence>
<feature type="transmembrane region" description="Helical" evidence="7">
    <location>
        <begin position="78"/>
        <end position="99"/>
    </location>
</feature>
<dbReference type="SUPFAM" id="SSF82861">
    <property type="entry name" value="Mechanosensitive channel protein MscS (YggB), transmembrane region"/>
    <property type="match status" value="1"/>
</dbReference>
<dbReference type="GO" id="GO:0005886">
    <property type="term" value="C:plasma membrane"/>
    <property type="evidence" value="ECO:0007669"/>
    <property type="project" value="UniProtKB-SubCell"/>
</dbReference>
<dbReference type="Gene3D" id="3.30.70.100">
    <property type="match status" value="1"/>
</dbReference>
<feature type="transmembrane region" description="Helical" evidence="7">
    <location>
        <begin position="105"/>
        <end position="137"/>
    </location>
</feature>
<dbReference type="InterPro" id="IPR011066">
    <property type="entry name" value="MscS_channel_C_sf"/>
</dbReference>
<reference evidence="9 10" key="1">
    <citation type="submission" date="2018-06" db="EMBL/GenBank/DDBJ databases">
        <title>Genomic Encyclopedia of Archaeal and Bacterial Type Strains, Phase II (KMG-II): from individual species to whole genera.</title>
        <authorList>
            <person name="Goeker M."/>
        </authorList>
    </citation>
    <scope>NUCLEOTIDE SEQUENCE [LARGE SCALE GENOMIC DNA]</scope>
    <source>
        <strain evidence="9 10">DSM 14825</strain>
    </source>
</reference>
<dbReference type="Pfam" id="PF00924">
    <property type="entry name" value="MS_channel_2nd"/>
    <property type="match status" value="1"/>
</dbReference>
<dbReference type="Gene3D" id="2.30.30.60">
    <property type="match status" value="1"/>
</dbReference>
<evidence type="ECO:0000256" key="2">
    <source>
        <dbReference type="ARBA" id="ARBA00008017"/>
    </source>
</evidence>
<evidence type="ECO:0000313" key="10">
    <source>
        <dbReference type="Proteomes" id="UP000249754"/>
    </source>
</evidence>
<dbReference type="InterPro" id="IPR023408">
    <property type="entry name" value="MscS_beta-dom_sf"/>
</dbReference>
<evidence type="ECO:0000256" key="4">
    <source>
        <dbReference type="ARBA" id="ARBA00022692"/>
    </source>
</evidence>
<dbReference type="SUPFAM" id="SSF50182">
    <property type="entry name" value="Sm-like ribonucleoproteins"/>
    <property type="match status" value="1"/>
</dbReference>
<evidence type="ECO:0000256" key="6">
    <source>
        <dbReference type="ARBA" id="ARBA00023136"/>
    </source>
</evidence>
<keyword evidence="6 7" id="KW-0472">Membrane</keyword>
<protein>
    <submittedName>
        <fullName evidence="9">Small conductance mechanosensitive channel</fullName>
    </submittedName>
</protein>
<feature type="transmembrane region" description="Helical" evidence="7">
    <location>
        <begin position="41"/>
        <end position="58"/>
    </location>
</feature>
<dbReference type="Proteomes" id="UP000249754">
    <property type="component" value="Unassembled WGS sequence"/>
</dbReference>
<name>A0A327SR84_9SPHI</name>
<accession>A0A327SR84</accession>
<dbReference type="Gene3D" id="1.10.287.1260">
    <property type="match status" value="1"/>
</dbReference>
<keyword evidence="3" id="KW-1003">Cell membrane</keyword>
<organism evidence="9 10">
    <name type="scientific">Pedobacter cryoconitis</name>
    <dbReference type="NCBI Taxonomy" id="188932"/>
    <lineage>
        <taxon>Bacteria</taxon>
        <taxon>Pseudomonadati</taxon>
        <taxon>Bacteroidota</taxon>
        <taxon>Sphingobacteriia</taxon>
        <taxon>Sphingobacteriales</taxon>
        <taxon>Sphingobacteriaceae</taxon>
        <taxon>Pedobacter</taxon>
    </lineage>
</organism>
<dbReference type="InterPro" id="IPR011014">
    <property type="entry name" value="MscS_channel_TM-2"/>
</dbReference>
<dbReference type="InterPro" id="IPR006686">
    <property type="entry name" value="MscS_channel_CS"/>
</dbReference>
<dbReference type="RefSeq" id="WP_245952736.1">
    <property type="nucleotide sequence ID" value="NZ_QLLR01000011.1"/>
</dbReference>
<comment type="caution">
    <text evidence="9">The sequence shown here is derived from an EMBL/GenBank/DDBJ whole genome shotgun (WGS) entry which is preliminary data.</text>
</comment>
<dbReference type="SUPFAM" id="SSF82689">
    <property type="entry name" value="Mechanosensitive channel protein MscS (YggB), C-terminal domain"/>
    <property type="match status" value="1"/>
</dbReference>
<gene>
    <name evidence="9" type="ORF">LY11_02576</name>
</gene>
<proteinExistence type="inferred from homology"/>
<comment type="subcellular location">
    <subcellularLocation>
        <location evidence="1">Cell membrane</location>
        <topology evidence="1">Multi-pass membrane protein</topology>
    </subcellularLocation>
</comment>
<evidence type="ECO:0000256" key="1">
    <source>
        <dbReference type="ARBA" id="ARBA00004651"/>
    </source>
</evidence>
<dbReference type="GO" id="GO:0008381">
    <property type="term" value="F:mechanosensitive monoatomic ion channel activity"/>
    <property type="evidence" value="ECO:0007669"/>
    <property type="project" value="InterPro"/>
</dbReference>
<keyword evidence="4 7" id="KW-0812">Transmembrane</keyword>
<dbReference type="PANTHER" id="PTHR30221:SF1">
    <property type="entry name" value="SMALL-CONDUCTANCE MECHANOSENSITIVE CHANNEL"/>
    <property type="match status" value="1"/>
</dbReference>
<dbReference type="InterPro" id="IPR045275">
    <property type="entry name" value="MscS_archaea/bacteria_type"/>
</dbReference>
<evidence type="ECO:0000256" key="3">
    <source>
        <dbReference type="ARBA" id="ARBA00022475"/>
    </source>
</evidence>
<keyword evidence="5 7" id="KW-1133">Transmembrane helix</keyword>